<reference evidence="2 3" key="1">
    <citation type="journal article" date="2016" name="Genome Announc.">
        <title>Complete Genome Sequence of Methylobacterium populi P-1M, Isolated from Pink-Pigmented Household Biofilm.</title>
        <authorList>
            <person name="Morohoshi T."/>
            <person name="Ikeda T."/>
        </authorList>
    </citation>
    <scope>NUCLEOTIDE SEQUENCE [LARGE SCALE GENOMIC DNA]</scope>
    <source>
        <strain evidence="2 3">P-1M</strain>
    </source>
</reference>
<evidence type="ECO:0000313" key="2">
    <source>
        <dbReference type="EMBL" id="BAU93248.1"/>
    </source>
</evidence>
<dbReference type="InterPro" id="IPR035093">
    <property type="entry name" value="RelE/ParE_toxin_dom_sf"/>
</dbReference>
<evidence type="ECO:0000313" key="3">
    <source>
        <dbReference type="Proteomes" id="UP000218288"/>
    </source>
</evidence>
<dbReference type="AlphaFoldDB" id="A0A169RFM0"/>
<gene>
    <name evidence="2" type="ORF">MPPM_4643</name>
</gene>
<dbReference type="Pfam" id="PF05016">
    <property type="entry name" value="ParE_toxin"/>
    <property type="match status" value="1"/>
</dbReference>
<keyword evidence="1" id="KW-1277">Toxin-antitoxin system</keyword>
<dbReference type="Gene3D" id="3.30.2310.20">
    <property type="entry name" value="RelE-like"/>
    <property type="match status" value="1"/>
</dbReference>
<evidence type="ECO:0000256" key="1">
    <source>
        <dbReference type="ARBA" id="ARBA00022649"/>
    </source>
</evidence>
<dbReference type="OrthoDB" id="5457915at2"/>
<protein>
    <submittedName>
        <fullName evidence="2">Plasmid stabilization system</fullName>
    </submittedName>
</protein>
<proteinExistence type="predicted"/>
<dbReference type="InterPro" id="IPR007712">
    <property type="entry name" value="RelE/ParE_toxin"/>
</dbReference>
<dbReference type="EMBL" id="AP014809">
    <property type="protein sequence ID" value="BAU93248.1"/>
    <property type="molecule type" value="Genomic_DNA"/>
</dbReference>
<dbReference type="RefSeq" id="WP_096487014.1">
    <property type="nucleotide sequence ID" value="NZ_AP014809.1"/>
</dbReference>
<dbReference type="Proteomes" id="UP000218288">
    <property type="component" value="Chromosome"/>
</dbReference>
<accession>A0A169RFM0</accession>
<organism evidence="2 3">
    <name type="scientific">Methylorubrum populi</name>
    <dbReference type="NCBI Taxonomy" id="223967"/>
    <lineage>
        <taxon>Bacteria</taxon>
        <taxon>Pseudomonadati</taxon>
        <taxon>Pseudomonadota</taxon>
        <taxon>Alphaproteobacteria</taxon>
        <taxon>Hyphomicrobiales</taxon>
        <taxon>Methylobacteriaceae</taxon>
        <taxon>Methylorubrum</taxon>
    </lineage>
</organism>
<sequence length="104" mass="11756">MRRPVFLAAARADLLQILEDVTRASGSLATGQSFVRQLRAQCHRLAGLPGTLGRARPDLQPDIRSSPYRGYIIFFRYLGDRFEIVNILHSRRDIDDVFAADETP</sequence>
<name>A0A169RFM0_9HYPH</name>